<feature type="region of interest" description="Disordered" evidence="1">
    <location>
        <begin position="1"/>
        <end position="71"/>
    </location>
</feature>
<evidence type="ECO:0000313" key="2">
    <source>
        <dbReference type="EMBL" id="QHT99171.1"/>
    </source>
</evidence>
<dbReference type="AlphaFoldDB" id="A0A6C0J0K9"/>
<feature type="compositionally biased region" description="Basic residues" evidence="1">
    <location>
        <begin position="1"/>
        <end position="48"/>
    </location>
</feature>
<sequence length="167" mass="19388">MTVSKFRKKGTRKNKKSNKKTRSKNKKSNKSTKKRIINKKRFLHKRGGRQSNPYNNMTSCVNHNNDNDTDNDNEMQDNEMQDNENIKINNIIVLIQNYILYNDTEYNTHLLNIEINGLDIDNLYNKIVGIINTTNGIQENGSSNQQLRRLEVIVALNNILVLVPENN</sequence>
<accession>A0A6C0J0K9</accession>
<evidence type="ECO:0000256" key="1">
    <source>
        <dbReference type="SAM" id="MobiDB-lite"/>
    </source>
</evidence>
<name>A0A6C0J0K9_9ZZZZ</name>
<organism evidence="2">
    <name type="scientific">viral metagenome</name>
    <dbReference type="NCBI Taxonomy" id="1070528"/>
    <lineage>
        <taxon>unclassified sequences</taxon>
        <taxon>metagenomes</taxon>
        <taxon>organismal metagenomes</taxon>
    </lineage>
</organism>
<dbReference type="EMBL" id="MN740306">
    <property type="protein sequence ID" value="QHT99171.1"/>
    <property type="molecule type" value="Genomic_DNA"/>
</dbReference>
<reference evidence="2" key="1">
    <citation type="journal article" date="2020" name="Nature">
        <title>Giant virus diversity and host interactions through global metagenomics.</title>
        <authorList>
            <person name="Schulz F."/>
            <person name="Roux S."/>
            <person name="Paez-Espino D."/>
            <person name="Jungbluth S."/>
            <person name="Walsh D.A."/>
            <person name="Denef V.J."/>
            <person name="McMahon K.D."/>
            <person name="Konstantinidis K.T."/>
            <person name="Eloe-Fadrosh E.A."/>
            <person name="Kyrpides N.C."/>
            <person name="Woyke T."/>
        </authorList>
    </citation>
    <scope>NUCLEOTIDE SEQUENCE</scope>
    <source>
        <strain evidence="2">GVMAG-M-3300025699-48</strain>
    </source>
</reference>
<proteinExistence type="predicted"/>
<feature type="compositionally biased region" description="Polar residues" evidence="1">
    <location>
        <begin position="49"/>
        <end position="63"/>
    </location>
</feature>
<protein>
    <submittedName>
        <fullName evidence="2">Uncharacterized protein</fullName>
    </submittedName>
</protein>